<dbReference type="PANTHER" id="PTHR12151">
    <property type="entry name" value="ELECTRON TRANSPORT PROTIN SCO1/SENC FAMILY MEMBER"/>
    <property type="match status" value="1"/>
</dbReference>
<evidence type="ECO:0000256" key="1">
    <source>
        <dbReference type="ARBA" id="ARBA00010996"/>
    </source>
</evidence>
<dbReference type="InterPro" id="IPR013766">
    <property type="entry name" value="Thioredoxin_domain"/>
</dbReference>
<dbReference type="Gene3D" id="3.40.30.10">
    <property type="entry name" value="Glutaredoxin"/>
    <property type="match status" value="1"/>
</dbReference>
<dbReference type="InterPro" id="IPR003782">
    <property type="entry name" value="SCO1/SenC"/>
</dbReference>
<dbReference type="EMBL" id="CP091244">
    <property type="protein sequence ID" value="UJS24474.1"/>
    <property type="molecule type" value="Genomic_DNA"/>
</dbReference>
<accession>A0ABY3T0V9</accession>
<organism evidence="4 5">
    <name type="scientific">Thiothrix winogradskyi</name>
    <dbReference type="NCBI Taxonomy" id="96472"/>
    <lineage>
        <taxon>Bacteria</taxon>
        <taxon>Pseudomonadati</taxon>
        <taxon>Pseudomonadota</taxon>
        <taxon>Gammaproteobacteria</taxon>
        <taxon>Thiotrichales</taxon>
        <taxon>Thiotrichaceae</taxon>
        <taxon>Thiothrix</taxon>
    </lineage>
</organism>
<evidence type="ECO:0000313" key="4">
    <source>
        <dbReference type="EMBL" id="UJS24474.1"/>
    </source>
</evidence>
<protein>
    <submittedName>
        <fullName evidence="4">SCO family protein</fullName>
    </submittedName>
</protein>
<gene>
    <name evidence="4" type="ORF">L2Y54_00160</name>
</gene>
<dbReference type="RefSeq" id="WP_236498993.1">
    <property type="nucleotide sequence ID" value="NZ_CP091244.1"/>
</dbReference>
<reference evidence="4" key="1">
    <citation type="journal article" date="2022" name="Microorganisms">
        <title>Two New Species of Filamentous Sulfur Bacteria of the Genus Thiothrix, Thiothrix winogradskyi sp. nov. and 'Candidatus Thiothrix sulfatifontis' sp. nov.</title>
        <authorList>
            <person name="Ravin N.V."/>
            <person name="Rossetti S."/>
            <person name="Beletsky A.V."/>
            <person name="Kadnikov V.V."/>
            <person name="Rudenko T.S."/>
            <person name="Smolyakov D.D."/>
            <person name="Moskvitina M.I."/>
            <person name="Gureeva M.V."/>
            <person name="Mardanov A.V."/>
            <person name="Grabovich M.Y."/>
        </authorList>
    </citation>
    <scope>NUCLEOTIDE SEQUENCE</scope>
    <source>
        <strain evidence="4">CT3</strain>
    </source>
</reference>
<dbReference type="CDD" id="cd02968">
    <property type="entry name" value="SCO"/>
    <property type="match status" value="1"/>
</dbReference>
<name>A0ABY3T0V9_9GAMM</name>
<dbReference type="Pfam" id="PF02630">
    <property type="entry name" value="SCO1-SenC"/>
    <property type="match status" value="1"/>
</dbReference>
<comment type="similarity">
    <text evidence="1">Belongs to the SCO1/2 family.</text>
</comment>
<dbReference type="Proteomes" id="UP001054801">
    <property type="component" value="Chromosome"/>
</dbReference>
<dbReference type="PROSITE" id="PS51352">
    <property type="entry name" value="THIOREDOXIN_2"/>
    <property type="match status" value="1"/>
</dbReference>
<proteinExistence type="inferred from homology"/>
<keyword evidence="5" id="KW-1185">Reference proteome</keyword>
<evidence type="ECO:0000259" key="3">
    <source>
        <dbReference type="PROSITE" id="PS51352"/>
    </source>
</evidence>
<keyword evidence="2" id="KW-0186">Copper</keyword>
<feature type="domain" description="Thioredoxin" evidence="3">
    <location>
        <begin position="27"/>
        <end position="203"/>
    </location>
</feature>
<sequence length="203" mass="21717">MKKTPLLIAALAFVIGIVAAQYLLPPLTASNAAPSDNPRVPMLAGQFGGDFTLTQAGKPTKLSDFSGKIVVIYFGYASCPDICPTTLAVISAGLKKLSAEELAQVQPLFISVDPERDNGERLQAYAQHFHPSFVGITGTTVEVEQVAKQYGAFFSKVTSNSAMGYTVDHTSNTYMVSKDGKFVTILPHEMTPDAVVTSIRAEL</sequence>
<dbReference type="InterPro" id="IPR036249">
    <property type="entry name" value="Thioredoxin-like_sf"/>
</dbReference>
<evidence type="ECO:0000256" key="2">
    <source>
        <dbReference type="ARBA" id="ARBA00023008"/>
    </source>
</evidence>
<dbReference type="SUPFAM" id="SSF52833">
    <property type="entry name" value="Thioredoxin-like"/>
    <property type="match status" value="1"/>
</dbReference>
<dbReference type="PANTHER" id="PTHR12151:SF25">
    <property type="entry name" value="LINALOOL DEHYDRATASE_ISOMERASE DOMAIN-CONTAINING PROTEIN"/>
    <property type="match status" value="1"/>
</dbReference>
<evidence type="ECO:0000313" key="5">
    <source>
        <dbReference type="Proteomes" id="UP001054801"/>
    </source>
</evidence>